<dbReference type="PROSITE" id="PS50075">
    <property type="entry name" value="CARRIER"/>
    <property type="match status" value="1"/>
</dbReference>
<evidence type="ECO:0000259" key="1">
    <source>
        <dbReference type="PROSITE" id="PS50075"/>
    </source>
</evidence>
<sequence>MFSRALINSRTKLWKPSLRVFSTTEVDSKVSHAIETSLKEVACHEIEQKYFQDDYLFKEVINFSKFGLDSLDVMQLTVACQDSLDVELPAEVFVNLKTFKALKRHLEQACEKS</sequence>
<feature type="domain" description="Carrier" evidence="1">
    <location>
        <begin position="34"/>
        <end position="110"/>
    </location>
</feature>
<dbReference type="EMBL" id="CAMPGE010021892">
    <property type="protein sequence ID" value="CAI2379994.1"/>
    <property type="molecule type" value="Genomic_DNA"/>
</dbReference>
<dbReference type="SUPFAM" id="SSF47336">
    <property type="entry name" value="ACP-like"/>
    <property type="match status" value="1"/>
</dbReference>
<name>A0AAD1XW61_EUPCR</name>
<protein>
    <recommendedName>
        <fullName evidence="1">Carrier domain-containing protein</fullName>
    </recommendedName>
</protein>
<gene>
    <name evidence="2" type="ORF">ECRASSUSDP1_LOCUS21418</name>
</gene>
<organism evidence="2 3">
    <name type="scientific">Euplotes crassus</name>
    <dbReference type="NCBI Taxonomy" id="5936"/>
    <lineage>
        <taxon>Eukaryota</taxon>
        <taxon>Sar</taxon>
        <taxon>Alveolata</taxon>
        <taxon>Ciliophora</taxon>
        <taxon>Intramacronucleata</taxon>
        <taxon>Spirotrichea</taxon>
        <taxon>Hypotrichia</taxon>
        <taxon>Euplotida</taxon>
        <taxon>Euplotidae</taxon>
        <taxon>Moneuplotes</taxon>
    </lineage>
</organism>
<proteinExistence type="predicted"/>
<comment type="caution">
    <text evidence="2">The sequence shown here is derived from an EMBL/GenBank/DDBJ whole genome shotgun (WGS) entry which is preliminary data.</text>
</comment>
<dbReference type="Pfam" id="PF00550">
    <property type="entry name" value="PP-binding"/>
    <property type="match status" value="1"/>
</dbReference>
<dbReference type="InterPro" id="IPR036736">
    <property type="entry name" value="ACP-like_sf"/>
</dbReference>
<dbReference type="AlphaFoldDB" id="A0AAD1XW61"/>
<accession>A0AAD1XW61</accession>
<dbReference type="Gene3D" id="1.10.1200.10">
    <property type="entry name" value="ACP-like"/>
    <property type="match status" value="1"/>
</dbReference>
<evidence type="ECO:0000313" key="3">
    <source>
        <dbReference type="Proteomes" id="UP001295684"/>
    </source>
</evidence>
<evidence type="ECO:0000313" key="2">
    <source>
        <dbReference type="EMBL" id="CAI2379994.1"/>
    </source>
</evidence>
<dbReference type="Proteomes" id="UP001295684">
    <property type="component" value="Unassembled WGS sequence"/>
</dbReference>
<keyword evidence="3" id="KW-1185">Reference proteome</keyword>
<reference evidence="2" key="1">
    <citation type="submission" date="2023-07" db="EMBL/GenBank/DDBJ databases">
        <authorList>
            <consortium name="AG Swart"/>
            <person name="Singh M."/>
            <person name="Singh A."/>
            <person name="Seah K."/>
            <person name="Emmerich C."/>
        </authorList>
    </citation>
    <scope>NUCLEOTIDE SEQUENCE</scope>
    <source>
        <strain evidence="2">DP1</strain>
    </source>
</reference>
<dbReference type="InterPro" id="IPR009081">
    <property type="entry name" value="PP-bd_ACP"/>
</dbReference>